<dbReference type="AlphaFoldDB" id="A0A0B6ZN42"/>
<dbReference type="EMBL" id="HACG01022275">
    <property type="protein sequence ID" value="CEK69140.1"/>
    <property type="molecule type" value="Transcribed_RNA"/>
</dbReference>
<proteinExistence type="predicted"/>
<keyword evidence="1" id="KW-1133">Transmembrane helix</keyword>
<accession>A0A0B6ZN42</accession>
<feature type="transmembrane region" description="Helical" evidence="1">
    <location>
        <begin position="235"/>
        <end position="257"/>
    </location>
</feature>
<sequence length="311" mass="33644">AELHVQNSTTGYHQHIFNEQAVITVGGLQANGSIVRHFEGLLSGLVFNSVQLFELAKQRDPKIHFDGNVFLNVQASFARSMDEGIDDMQAIEEDTEMEEEATDDIIFAGAESGCHYNSDEDCVAVSSGTDDIITAVVIIKITTHAPTTVKQDPKCVNKECETAKLSQLPDFAASTWRSNAGGFIDGDGHLIRGFNGDIYSSQHKIHDELNNSESTEEPGKALGKDNGNGNKGVNLGLILGISVSILIALIVLAIALCKLRSRNEGIYKVDETQNFSSLQSGQSVANGTIASGSDLETSKRGRIKDVKEWYV</sequence>
<reference evidence="2" key="1">
    <citation type="submission" date="2014-12" db="EMBL/GenBank/DDBJ databases">
        <title>Insight into the proteome of Arion vulgaris.</title>
        <authorList>
            <person name="Aradska J."/>
            <person name="Bulat T."/>
            <person name="Smidak R."/>
            <person name="Sarate P."/>
            <person name="Gangsoo J."/>
            <person name="Sialana F."/>
            <person name="Bilban M."/>
            <person name="Lubec G."/>
        </authorList>
    </citation>
    <scope>NUCLEOTIDE SEQUENCE</scope>
    <source>
        <tissue evidence="2">Skin</tissue>
    </source>
</reference>
<organism evidence="2">
    <name type="scientific">Arion vulgaris</name>
    <dbReference type="NCBI Taxonomy" id="1028688"/>
    <lineage>
        <taxon>Eukaryota</taxon>
        <taxon>Metazoa</taxon>
        <taxon>Spiralia</taxon>
        <taxon>Lophotrochozoa</taxon>
        <taxon>Mollusca</taxon>
        <taxon>Gastropoda</taxon>
        <taxon>Heterobranchia</taxon>
        <taxon>Euthyneura</taxon>
        <taxon>Panpulmonata</taxon>
        <taxon>Eupulmonata</taxon>
        <taxon>Stylommatophora</taxon>
        <taxon>Helicina</taxon>
        <taxon>Arionoidea</taxon>
        <taxon>Arionidae</taxon>
        <taxon>Arion</taxon>
    </lineage>
</organism>
<name>A0A0B6ZN42_9EUPU</name>
<gene>
    <name evidence="2" type="primary">ORF69094</name>
</gene>
<evidence type="ECO:0008006" key="3">
    <source>
        <dbReference type="Google" id="ProtNLM"/>
    </source>
</evidence>
<feature type="non-terminal residue" evidence="2">
    <location>
        <position position="1"/>
    </location>
</feature>
<keyword evidence="1" id="KW-0472">Membrane</keyword>
<evidence type="ECO:0000313" key="2">
    <source>
        <dbReference type="EMBL" id="CEK69140.1"/>
    </source>
</evidence>
<keyword evidence="1" id="KW-0812">Transmembrane</keyword>
<evidence type="ECO:0000256" key="1">
    <source>
        <dbReference type="SAM" id="Phobius"/>
    </source>
</evidence>
<dbReference type="Gene3D" id="2.60.120.200">
    <property type="match status" value="1"/>
</dbReference>
<protein>
    <recommendedName>
        <fullName evidence="3">Laminin G domain-containing protein</fullName>
    </recommendedName>
</protein>